<accession>A0ABV8UFL3</accession>
<dbReference type="InterPro" id="IPR018968">
    <property type="entry name" value="Phasin"/>
</dbReference>
<feature type="domain" description="Phasin" evidence="2">
    <location>
        <begin position="22"/>
        <end position="108"/>
    </location>
</feature>
<dbReference type="Proteomes" id="UP001595799">
    <property type="component" value="Unassembled WGS sequence"/>
</dbReference>
<dbReference type="RefSeq" id="WP_382420119.1">
    <property type="nucleotide sequence ID" value="NZ_JBHSCW010000001.1"/>
</dbReference>
<organism evidence="3 4">
    <name type="scientific">Fodinicurvata halophila</name>
    <dbReference type="NCBI Taxonomy" id="1419723"/>
    <lineage>
        <taxon>Bacteria</taxon>
        <taxon>Pseudomonadati</taxon>
        <taxon>Pseudomonadota</taxon>
        <taxon>Alphaproteobacteria</taxon>
        <taxon>Rhodospirillales</taxon>
        <taxon>Rhodovibrionaceae</taxon>
        <taxon>Fodinicurvata</taxon>
    </lineage>
</organism>
<name>A0ABV8UFL3_9PROT</name>
<keyword evidence="4" id="KW-1185">Reference proteome</keyword>
<proteinExistence type="predicted"/>
<feature type="region of interest" description="Disordered" evidence="1">
    <location>
        <begin position="1"/>
        <end position="22"/>
    </location>
</feature>
<evidence type="ECO:0000256" key="1">
    <source>
        <dbReference type="SAM" id="MobiDB-lite"/>
    </source>
</evidence>
<protein>
    <submittedName>
        <fullName evidence="3">Phasin family protein</fullName>
    </submittedName>
</protein>
<evidence type="ECO:0000313" key="4">
    <source>
        <dbReference type="Proteomes" id="UP001595799"/>
    </source>
</evidence>
<comment type="caution">
    <text evidence="3">The sequence shown here is derived from an EMBL/GenBank/DDBJ whole genome shotgun (WGS) entry which is preliminary data.</text>
</comment>
<dbReference type="Pfam" id="PF09361">
    <property type="entry name" value="Phasin_2"/>
    <property type="match status" value="1"/>
</dbReference>
<evidence type="ECO:0000313" key="3">
    <source>
        <dbReference type="EMBL" id="MFC4350049.1"/>
    </source>
</evidence>
<reference evidence="4" key="1">
    <citation type="journal article" date="2019" name="Int. J. Syst. Evol. Microbiol.">
        <title>The Global Catalogue of Microorganisms (GCM) 10K type strain sequencing project: providing services to taxonomists for standard genome sequencing and annotation.</title>
        <authorList>
            <consortium name="The Broad Institute Genomics Platform"/>
            <consortium name="The Broad Institute Genome Sequencing Center for Infectious Disease"/>
            <person name="Wu L."/>
            <person name="Ma J."/>
        </authorList>
    </citation>
    <scope>NUCLEOTIDE SEQUENCE [LARGE SCALE GENOMIC DNA]</scope>
    <source>
        <strain evidence="4">CECT 8472</strain>
    </source>
</reference>
<dbReference type="EMBL" id="JBHSCW010000001">
    <property type="protein sequence ID" value="MFC4350049.1"/>
    <property type="molecule type" value="Genomic_DNA"/>
</dbReference>
<gene>
    <name evidence="3" type="ORF">ACFOW6_00690</name>
</gene>
<sequence>MKKDSVPTSQVREGVPADTVPAMNGQMAEAMLSATDICLKNFAAWQKEVSTFTQRRMTSNTRLLRSLPGCANWEEVMSLQQGWLKTTGEDYMDETGRMMNLSQRIVDGLYAAAVEEAAEVARSVSTSDDGEQVPMQDK</sequence>
<evidence type="ECO:0000259" key="2">
    <source>
        <dbReference type="Pfam" id="PF09361"/>
    </source>
</evidence>
<feature type="compositionally biased region" description="Polar residues" evidence="1">
    <location>
        <begin position="1"/>
        <end position="11"/>
    </location>
</feature>